<evidence type="ECO:0000313" key="2">
    <source>
        <dbReference type="Proteomes" id="UP000536640"/>
    </source>
</evidence>
<gene>
    <name evidence="1" type="ORF">HNQ57_000939</name>
</gene>
<evidence type="ECO:0008006" key="3">
    <source>
        <dbReference type="Google" id="ProtNLM"/>
    </source>
</evidence>
<organism evidence="1 2">
    <name type="scientific">Zhongshania antarctica</name>
    <dbReference type="NCBI Taxonomy" id="641702"/>
    <lineage>
        <taxon>Bacteria</taxon>
        <taxon>Pseudomonadati</taxon>
        <taxon>Pseudomonadota</taxon>
        <taxon>Gammaproteobacteria</taxon>
        <taxon>Cellvibrionales</taxon>
        <taxon>Spongiibacteraceae</taxon>
        <taxon>Zhongshania</taxon>
    </lineage>
</organism>
<dbReference type="InterPro" id="IPR027417">
    <property type="entry name" value="P-loop_NTPase"/>
</dbReference>
<dbReference type="Gene3D" id="3.40.50.300">
    <property type="entry name" value="P-loop containing nucleotide triphosphate hydrolases"/>
    <property type="match status" value="1"/>
</dbReference>
<proteinExistence type="predicted"/>
<protein>
    <recommendedName>
        <fullName evidence="3">Restriction endonuclease</fullName>
    </recommendedName>
</protein>
<evidence type="ECO:0000313" key="1">
    <source>
        <dbReference type="EMBL" id="MBB5186678.1"/>
    </source>
</evidence>
<dbReference type="Proteomes" id="UP000536640">
    <property type="component" value="Unassembled WGS sequence"/>
</dbReference>
<dbReference type="AlphaFoldDB" id="A0A840R214"/>
<comment type="caution">
    <text evidence="1">The sequence shown here is derived from an EMBL/GenBank/DDBJ whole genome shotgun (WGS) entry which is preliminary data.</text>
</comment>
<dbReference type="RefSeq" id="WP_221301571.1">
    <property type="nucleotide sequence ID" value="NZ_JACHHW010000002.1"/>
</dbReference>
<name>A0A840R214_9GAMM</name>
<sequence length="679" mass="76232">MNFQEYCNTVDEGQKVVVEEAVVLTYANSTNQEFSIPPEAIRLFLIFILDEYNAVYEKWEATPTRKAMFFQYEEKSYREIYKSVNKNDLGIIHSAGGSQTSSLTKLISKIISFLAGLDYVPPEENTYLTKDNIGTALSNWNNFFKLEENNLVSRRKYSSIQSRFHGWMLQKGLSERTAYSYSATGIKFSDKYVGEIGIGESSLYELSSEGVINALNLLKSVPGWQEADIAGNSMYSAACKKLAEYFSSNESKNIVLSKPFLLLAGLSGTGKTRFVREQAKASGQLNETYCLTSVRPDWHEPSDILGYISRLSSHGQAEYITTDVLQFIAKAWRGIADKGLTIEVQDCHRQGKRLVVTGDSTVLNDVLPYWLCLDEMNLAPVEQYFADYLSVLETREWLWEEDTFIYFSDALLKPATINAVADTGKLRADLGFESSGYDELWQLICGYGLAIPFNLMVAGTVNMDETTHGFSRKVIDRALSVDFGAFFPNSYDDFLSDPPAIEHKTLSYPIWSNARNSVVLLDATADVKGIKSIAFLTAVNTVLKNTPFELAFRALNELLLAVISSQPQDELTLKAVWDDFMMCKVLPRIEGDSDKLATATGENVLAELNKVLAEQLSPIWNADKDSDQANQRPDLYREQSGAENALETDKVLRIACRSKGKLEWMTQRLDSATFTSFWP</sequence>
<dbReference type="SUPFAM" id="SSF52540">
    <property type="entry name" value="P-loop containing nucleoside triphosphate hydrolases"/>
    <property type="match status" value="1"/>
</dbReference>
<accession>A0A840R214</accession>
<reference evidence="1 2" key="1">
    <citation type="submission" date="2020-08" db="EMBL/GenBank/DDBJ databases">
        <title>Genomic Encyclopedia of Type Strains, Phase IV (KMG-IV): sequencing the most valuable type-strain genomes for metagenomic binning, comparative biology and taxonomic classification.</title>
        <authorList>
            <person name="Goeker M."/>
        </authorList>
    </citation>
    <scope>NUCLEOTIDE SEQUENCE [LARGE SCALE GENOMIC DNA]</scope>
    <source>
        <strain evidence="1 2">DSM 25701</strain>
    </source>
</reference>
<dbReference type="EMBL" id="JACHHW010000002">
    <property type="protein sequence ID" value="MBB5186678.1"/>
    <property type="molecule type" value="Genomic_DNA"/>
</dbReference>
<keyword evidence="2" id="KW-1185">Reference proteome</keyword>